<sequence length="81" mass="9389">MMQNLVASSKIDCFPVLIVFLQSCALAICLYVGMLQCKPGELALQRPRIERPWQLLQHQFPLHCHVNMEKLLRSIYSSYIL</sequence>
<evidence type="ECO:0008006" key="4">
    <source>
        <dbReference type="Google" id="ProtNLM"/>
    </source>
</evidence>
<accession>A0ABC8Y861</accession>
<keyword evidence="1" id="KW-0472">Membrane</keyword>
<dbReference type="EMBL" id="OZ075126">
    <property type="protein sequence ID" value="CAL4939178.1"/>
    <property type="molecule type" value="Genomic_DNA"/>
</dbReference>
<gene>
    <name evidence="2" type="ORF">URODEC1_LOCUS31753</name>
</gene>
<keyword evidence="1" id="KW-0812">Transmembrane</keyword>
<keyword evidence="3" id="KW-1185">Reference proteome</keyword>
<reference evidence="2" key="1">
    <citation type="submission" date="2024-10" db="EMBL/GenBank/DDBJ databases">
        <authorList>
            <person name="Ryan C."/>
        </authorList>
    </citation>
    <scope>NUCLEOTIDE SEQUENCE [LARGE SCALE GENOMIC DNA]</scope>
</reference>
<organism evidence="2 3">
    <name type="scientific">Urochloa decumbens</name>
    <dbReference type="NCBI Taxonomy" id="240449"/>
    <lineage>
        <taxon>Eukaryota</taxon>
        <taxon>Viridiplantae</taxon>
        <taxon>Streptophyta</taxon>
        <taxon>Embryophyta</taxon>
        <taxon>Tracheophyta</taxon>
        <taxon>Spermatophyta</taxon>
        <taxon>Magnoliopsida</taxon>
        <taxon>Liliopsida</taxon>
        <taxon>Poales</taxon>
        <taxon>Poaceae</taxon>
        <taxon>PACMAD clade</taxon>
        <taxon>Panicoideae</taxon>
        <taxon>Panicodae</taxon>
        <taxon>Paniceae</taxon>
        <taxon>Melinidinae</taxon>
        <taxon>Urochloa</taxon>
    </lineage>
</organism>
<evidence type="ECO:0000313" key="3">
    <source>
        <dbReference type="Proteomes" id="UP001497457"/>
    </source>
</evidence>
<protein>
    <recommendedName>
        <fullName evidence="4">Secreted protein</fullName>
    </recommendedName>
</protein>
<name>A0ABC8Y861_9POAL</name>
<evidence type="ECO:0000256" key="1">
    <source>
        <dbReference type="SAM" id="Phobius"/>
    </source>
</evidence>
<feature type="transmembrane region" description="Helical" evidence="1">
    <location>
        <begin position="12"/>
        <end position="34"/>
    </location>
</feature>
<keyword evidence="1" id="KW-1133">Transmembrane helix</keyword>
<proteinExistence type="predicted"/>
<dbReference type="Proteomes" id="UP001497457">
    <property type="component" value="Chromosome 16b"/>
</dbReference>
<evidence type="ECO:0000313" key="2">
    <source>
        <dbReference type="EMBL" id="CAL4939178.1"/>
    </source>
</evidence>
<dbReference type="AlphaFoldDB" id="A0ABC8Y861"/>